<dbReference type="PRINTS" id="PR00111">
    <property type="entry name" value="ABHYDROLASE"/>
</dbReference>
<dbReference type="SUPFAM" id="SSF53474">
    <property type="entry name" value="alpha/beta-Hydrolases"/>
    <property type="match status" value="1"/>
</dbReference>
<dbReference type="Proteomes" id="UP001500751">
    <property type="component" value="Unassembled WGS sequence"/>
</dbReference>
<keyword evidence="2" id="KW-0378">Hydrolase</keyword>
<name>A0ABP5F0V8_9ACTN</name>
<dbReference type="GO" id="GO:0016787">
    <property type="term" value="F:hydrolase activity"/>
    <property type="evidence" value="ECO:0007669"/>
    <property type="project" value="UniProtKB-KW"/>
</dbReference>
<proteinExistence type="predicted"/>
<dbReference type="RefSeq" id="WP_344663848.1">
    <property type="nucleotide sequence ID" value="NZ_BAAAQN010000002.1"/>
</dbReference>
<feature type="domain" description="AB hydrolase-1" evidence="1">
    <location>
        <begin position="30"/>
        <end position="262"/>
    </location>
</feature>
<protein>
    <submittedName>
        <fullName evidence="2">Alpha/beta hydrolase</fullName>
    </submittedName>
</protein>
<dbReference type="InterPro" id="IPR029058">
    <property type="entry name" value="AB_hydrolase_fold"/>
</dbReference>
<evidence type="ECO:0000313" key="2">
    <source>
        <dbReference type="EMBL" id="GAA2013590.1"/>
    </source>
</evidence>
<dbReference type="Gene3D" id="3.40.50.1820">
    <property type="entry name" value="alpha/beta hydrolase"/>
    <property type="match status" value="1"/>
</dbReference>
<dbReference type="InterPro" id="IPR000073">
    <property type="entry name" value="AB_hydrolase_1"/>
</dbReference>
<evidence type="ECO:0000259" key="1">
    <source>
        <dbReference type="Pfam" id="PF00561"/>
    </source>
</evidence>
<dbReference type="PANTHER" id="PTHR43798:SF33">
    <property type="entry name" value="HYDROLASE, PUTATIVE (AFU_ORTHOLOGUE AFUA_2G14860)-RELATED"/>
    <property type="match status" value="1"/>
</dbReference>
<dbReference type="InterPro" id="IPR050266">
    <property type="entry name" value="AB_hydrolase_sf"/>
</dbReference>
<accession>A0ABP5F0V8</accession>
<organism evidence="2 3">
    <name type="scientific">Catenulispora yoronensis</name>
    <dbReference type="NCBI Taxonomy" id="450799"/>
    <lineage>
        <taxon>Bacteria</taxon>
        <taxon>Bacillati</taxon>
        <taxon>Actinomycetota</taxon>
        <taxon>Actinomycetes</taxon>
        <taxon>Catenulisporales</taxon>
        <taxon>Catenulisporaceae</taxon>
        <taxon>Catenulispora</taxon>
    </lineage>
</organism>
<dbReference type="PANTHER" id="PTHR43798">
    <property type="entry name" value="MONOACYLGLYCEROL LIPASE"/>
    <property type="match status" value="1"/>
</dbReference>
<gene>
    <name evidence="2" type="ORF">GCM10009839_05450</name>
</gene>
<dbReference type="EMBL" id="BAAAQN010000002">
    <property type="protein sequence ID" value="GAA2013590.1"/>
    <property type="molecule type" value="Genomic_DNA"/>
</dbReference>
<dbReference type="Pfam" id="PF00561">
    <property type="entry name" value="Abhydrolase_1"/>
    <property type="match status" value="1"/>
</dbReference>
<comment type="caution">
    <text evidence="2">The sequence shown here is derived from an EMBL/GenBank/DDBJ whole genome shotgun (WGS) entry which is preliminary data.</text>
</comment>
<evidence type="ECO:0000313" key="3">
    <source>
        <dbReference type="Proteomes" id="UP001500751"/>
    </source>
</evidence>
<sequence>MTTTEMITAETRTLTVGSAAVRYRVLGSGPALVLVHGTGAGSVTWDRLLGRLTDDFTVVLPDLSGSDAVEDDAPFTVATLAEQVAAVIEHAGAELGVPAPMDVLGHSLGAGVVVALAGSRPDLVRRLVPLSGWAHNRDEYMRNTMDLFRSLADRPEDFAQFAMLTAFSRRYLQEIGRPAVDELARAFASTPGRARQLDAVRHAIRHDGLSGLIPRITAPTLVIGCADDGLVPVRNAKDLHAAIPGSRYAELDSGHVARIERPEELVAVVREFLA</sequence>
<keyword evidence="3" id="KW-1185">Reference proteome</keyword>
<reference evidence="3" key="1">
    <citation type="journal article" date="2019" name="Int. J. Syst. Evol. Microbiol.">
        <title>The Global Catalogue of Microorganisms (GCM) 10K type strain sequencing project: providing services to taxonomists for standard genome sequencing and annotation.</title>
        <authorList>
            <consortium name="The Broad Institute Genomics Platform"/>
            <consortium name="The Broad Institute Genome Sequencing Center for Infectious Disease"/>
            <person name="Wu L."/>
            <person name="Ma J."/>
        </authorList>
    </citation>
    <scope>NUCLEOTIDE SEQUENCE [LARGE SCALE GENOMIC DNA]</scope>
    <source>
        <strain evidence="3">JCM 16014</strain>
    </source>
</reference>